<dbReference type="SMART" id="SM00843">
    <property type="entry name" value="Ftsk_gamma"/>
    <property type="match status" value="1"/>
</dbReference>
<evidence type="ECO:0000256" key="2">
    <source>
        <dbReference type="ARBA" id="ARBA00022741"/>
    </source>
</evidence>
<dbReference type="InterPro" id="IPR018541">
    <property type="entry name" value="Ftsk_gamma"/>
</dbReference>
<name>A0A934KHI1_9BACT</name>
<dbReference type="GO" id="GO:0003677">
    <property type="term" value="F:DNA binding"/>
    <property type="evidence" value="ECO:0007669"/>
    <property type="project" value="UniProtKB-KW"/>
</dbReference>
<feature type="transmembrane region" description="Helical" evidence="6">
    <location>
        <begin position="119"/>
        <end position="139"/>
    </location>
</feature>
<dbReference type="InterPro" id="IPR027417">
    <property type="entry name" value="P-loop_NTPase"/>
</dbReference>
<keyword evidence="2 5" id="KW-0547">Nucleotide-binding</keyword>
<protein>
    <submittedName>
        <fullName evidence="8">DNA translocase FtsK</fullName>
    </submittedName>
</protein>
<dbReference type="InterPro" id="IPR036390">
    <property type="entry name" value="WH_DNA-bd_sf"/>
</dbReference>
<dbReference type="SUPFAM" id="SSF52540">
    <property type="entry name" value="P-loop containing nucleoside triphosphate hydrolases"/>
    <property type="match status" value="1"/>
</dbReference>
<evidence type="ECO:0000256" key="4">
    <source>
        <dbReference type="ARBA" id="ARBA00023125"/>
    </source>
</evidence>
<feature type="binding site" evidence="5">
    <location>
        <begin position="400"/>
        <end position="407"/>
    </location>
    <ligand>
        <name>ATP</name>
        <dbReference type="ChEBI" id="CHEBI:30616"/>
    </ligand>
</feature>
<dbReference type="SUPFAM" id="SSF46785">
    <property type="entry name" value="Winged helix' DNA-binding domain"/>
    <property type="match status" value="1"/>
</dbReference>
<gene>
    <name evidence="8" type="ORF">JF888_07145</name>
</gene>
<accession>A0A934KHI1</accession>
<dbReference type="InterPro" id="IPR041027">
    <property type="entry name" value="FtsK_alpha"/>
</dbReference>
<dbReference type="InterPro" id="IPR036388">
    <property type="entry name" value="WH-like_DNA-bd_sf"/>
</dbReference>
<dbReference type="CDD" id="cd01127">
    <property type="entry name" value="TrwB_TraG_TraD_VirD4"/>
    <property type="match status" value="1"/>
</dbReference>
<dbReference type="AlphaFoldDB" id="A0A934KHI1"/>
<reference evidence="8 9" key="1">
    <citation type="submission" date="2020-10" db="EMBL/GenBank/DDBJ databases">
        <title>Ca. Dormibacterota MAGs.</title>
        <authorList>
            <person name="Montgomery K."/>
        </authorList>
    </citation>
    <scope>NUCLEOTIDE SEQUENCE [LARGE SCALE GENOMIC DNA]</scope>
    <source>
        <strain evidence="8">SC8811_S16_3</strain>
    </source>
</reference>
<evidence type="ECO:0000259" key="7">
    <source>
        <dbReference type="PROSITE" id="PS50901"/>
    </source>
</evidence>
<feature type="transmembrane region" description="Helical" evidence="6">
    <location>
        <begin position="79"/>
        <end position="99"/>
    </location>
</feature>
<dbReference type="Pfam" id="PF09397">
    <property type="entry name" value="FtsK_gamma"/>
    <property type="match status" value="1"/>
</dbReference>
<dbReference type="InterPro" id="IPR050206">
    <property type="entry name" value="FtsK/SpoIIIE/SftA"/>
</dbReference>
<evidence type="ECO:0000256" key="3">
    <source>
        <dbReference type="ARBA" id="ARBA00022840"/>
    </source>
</evidence>
<dbReference type="Proteomes" id="UP000620075">
    <property type="component" value="Unassembled WGS sequence"/>
</dbReference>
<keyword evidence="6" id="KW-0812">Transmembrane</keyword>
<keyword evidence="6" id="KW-0472">Membrane</keyword>
<dbReference type="EMBL" id="JAEKNQ010000028">
    <property type="protein sequence ID" value="MBJ7602953.1"/>
    <property type="molecule type" value="Genomic_DNA"/>
</dbReference>
<dbReference type="PANTHER" id="PTHR22683:SF41">
    <property type="entry name" value="DNA TRANSLOCASE FTSK"/>
    <property type="match status" value="1"/>
</dbReference>
<proteinExistence type="inferred from homology"/>
<feature type="transmembrane region" description="Helical" evidence="6">
    <location>
        <begin position="47"/>
        <end position="67"/>
    </location>
</feature>
<evidence type="ECO:0000256" key="5">
    <source>
        <dbReference type="PROSITE-ProRule" id="PRU00289"/>
    </source>
</evidence>
<dbReference type="Pfam" id="PF17854">
    <property type="entry name" value="FtsK_alpha"/>
    <property type="match status" value="1"/>
</dbReference>
<feature type="domain" description="FtsK" evidence="7">
    <location>
        <begin position="383"/>
        <end position="573"/>
    </location>
</feature>
<dbReference type="Gene3D" id="1.10.10.10">
    <property type="entry name" value="Winged helix-like DNA-binding domain superfamily/Winged helix DNA-binding domain"/>
    <property type="match status" value="1"/>
</dbReference>
<evidence type="ECO:0000313" key="9">
    <source>
        <dbReference type="Proteomes" id="UP000620075"/>
    </source>
</evidence>
<keyword evidence="4" id="KW-0238">DNA-binding</keyword>
<evidence type="ECO:0000256" key="6">
    <source>
        <dbReference type="SAM" id="Phobius"/>
    </source>
</evidence>
<keyword evidence="6" id="KW-1133">Transmembrane helix</keyword>
<dbReference type="PANTHER" id="PTHR22683">
    <property type="entry name" value="SPORULATION PROTEIN RELATED"/>
    <property type="match status" value="1"/>
</dbReference>
<dbReference type="Pfam" id="PF01580">
    <property type="entry name" value="FtsK_SpoIIIE"/>
    <property type="match status" value="1"/>
</dbReference>
<comment type="similarity">
    <text evidence="1">Belongs to the FtsK/SpoIIIE/SftA family.</text>
</comment>
<evidence type="ECO:0000313" key="8">
    <source>
        <dbReference type="EMBL" id="MBJ7602953.1"/>
    </source>
</evidence>
<dbReference type="GO" id="GO:0005524">
    <property type="term" value="F:ATP binding"/>
    <property type="evidence" value="ECO:0007669"/>
    <property type="project" value="UniProtKB-UniRule"/>
</dbReference>
<organism evidence="8 9">
    <name type="scientific">Candidatus Dormiibacter inghamiae</name>
    <dbReference type="NCBI Taxonomy" id="3127013"/>
    <lineage>
        <taxon>Bacteria</taxon>
        <taxon>Bacillati</taxon>
        <taxon>Candidatus Dormiibacterota</taxon>
        <taxon>Candidatus Dormibacteria</taxon>
        <taxon>Candidatus Dormibacterales</taxon>
        <taxon>Candidatus Dormibacteraceae</taxon>
        <taxon>Candidatus Dormiibacter</taxon>
    </lineage>
</organism>
<dbReference type="Gene3D" id="3.30.980.40">
    <property type="match status" value="1"/>
</dbReference>
<evidence type="ECO:0000256" key="1">
    <source>
        <dbReference type="ARBA" id="ARBA00006474"/>
    </source>
</evidence>
<dbReference type="Gene3D" id="3.40.50.300">
    <property type="entry name" value="P-loop containing nucleotide triphosphate hydrolases"/>
    <property type="match status" value="1"/>
</dbReference>
<dbReference type="PROSITE" id="PS50901">
    <property type="entry name" value="FTSK"/>
    <property type="match status" value="1"/>
</dbReference>
<dbReference type="RefSeq" id="WP_338178134.1">
    <property type="nucleotide sequence ID" value="NZ_JAEKNQ010000028.1"/>
</dbReference>
<comment type="caution">
    <text evidence="8">The sequence shown here is derived from an EMBL/GenBank/DDBJ whole genome shotgun (WGS) entry which is preliminary data.</text>
</comment>
<keyword evidence="3 5" id="KW-0067">ATP-binding</keyword>
<sequence>MPQLTPAQIREGSGILLLFLGLLSLLAMVYAGGPVLTNLRHLLFAGFGYGWLLPTVGVLALSVYLIWPRPPPVGPLPPLAAGAAALACLGLLSLASAPAGGAAGRLIERPLSSLGGGPGALLLLLLALLLGLVLAFRLSPGGIMLAAARGGRRAYAERRRLEELVARPHAAAKRGPQKAATPALVAAEPNLEEILRPLPEADWRPTGTGAAATLPGPPLFQPGQEAAGERQAFRVVAEPEDELPEIDWKLPPLTLLDTLVARKERMQEEIKRNVRLIEGTLATFGVQARVIGVNSGPAVTQYELQPAAGVAVKRIVALQNDLSLALAAAPLRIEAPIPGKSAVGLEVPNRSASLVSLREVVESPAFAAGSHQMALALGNDVSGQPITGDLTRLPHLLIAGATGQGKSVCINVLITSLLLRCTPERLRLVMIDPKRVELSGYNGLPHLAVPVIVESHQAAAALRWAVAEMDRRYKLLSAQGMRNIGAYNDRAAQQHARPLPYVVIVIDELADLMMVAAGEIEELICRIAQLARAVGIHLIIATQRPSTDIITGLIKANVPSRIAFAVSSQVDSRVILDSVGAEKLLGRGDMLYQPVDAGKPTRIQGAFLSDQELESVIGFWQAQGEPRFIEEVLDGGAAPPLPGEGESGRRLDPLFARAARAVAAEGGASVSLVQRKFNVGYSRAGRIVDQLAEHRVIGAYQGSKSREVLMNLPDVDELLERLGLEG</sequence>
<dbReference type="InterPro" id="IPR002543">
    <property type="entry name" value="FtsK_dom"/>
</dbReference>